<sequence length="260" mass="27654">MTDDKFWRAQRVIITAGAGGIGLAIAKAMLRVGAQVWVSDIDPEALDKVATANPGIGTLACDVADPQACDRFVKHAADRMGGIDILINNAGIAGHTAPVHEQPLDEWVRCFDINVHGQFYMARAAIPHLKRAKGGSIVCMTSVAGKFAFALRAPYSASKAAVINLARAMSVELGPHQIRVNAIAPGAVAGQRIRDVITSRANARNISYAEMEAQVLRAVSMRTMVEPEEIAAYVMFLCAPTGRAITGQVLSICGGIEYAE</sequence>
<dbReference type="PROSITE" id="PS00061">
    <property type="entry name" value="ADH_SHORT"/>
    <property type="match status" value="1"/>
</dbReference>
<organism evidence="4 5">
    <name type="scientific">Pseudosulfitobacter pseudonitzschiae</name>
    <dbReference type="NCBI Taxonomy" id="1402135"/>
    <lineage>
        <taxon>Bacteria</taxon>
        <taxon>Pseudomonadati</taxon>
        <taxon>Pseudomonadota</taxon>
        <taxon>Alphaproteobacteria</taxon>
        <taxon>Rhodobacterales</taxon>
        <taxon>Roseobacteraceae</taxon>
        <taxon>Pseudosulfitobacter</taxon>
    </lineage>
</organism>
<dbReference type="InterPro" id="IPR020904">
    <property type="entry name" value="Sc_DH/Rdtase_CS"/>
</dbReference>
<accession>A0A073IYP4</accession>
<dbReference type="Gene3D" id="3.40.50.720">
    <property type="entry name" value="NAD(P)-binding Rossmann-like Domain"/>
    <property type="match status" value="1"/>
</dbReference>
<keyword evidence="3" id="KW-0472">Membrane</keyword>
<dbReference type="EMBL" id="JAMD01000009">
    <property type="protein sequence ID" value="KEJ94869.1"/>
    <property type="molecule type" value="Genomic_DNA"/>
</dbReference>
<evidence type="ECO:0000313" key="4">
    <source>
        <dbReference type="EMBL" id="KEJ94869.1"/>
    </source>
</evidence>
<evidence type="ECO:0000256" key="3">
    <source>
        <dbReference type="SAM" id="Phobius"/>
    </source>
</evidence>
<reference evidence="4 5" key="1">
    <citation type="submission" date="2014-01" db="EMBL/GenBank/DDBJ databases">
        <title>Sulfitobacter sp. H3 (MCCC 1A00686) Genome Sequencing.</title>
        <authorList>
            <person name="Lai Q."/>
            <person name="Hong Z."/>
        </authorList>
    </citation>
    <scope>NUCLEOTIDE SEQUENCE [LARGE SCALE GENOMIC DNA]</scope>
    <source>
        <strain evidence="4 5">H3</strain>
    </source>
</reference>
<comment type="caution">
    <text evidence="4">The sequence shown here is derived from an EMBL/GenBank/DDBJ whole genome shotgun (WGS) entry which is preliminary data.</text>
</comment>
<dbReference type="RefSeq" id="WP_037928341.1">
    <property type="nucleotide sequence ID" value="NZ_CP054599.1"/>
</dbReference>
<dbReference type="PRINTS" id="PR00080">
    <property type="entry name" value="SDRFAMILY"/>
</dbReference>
<dbReference type="Pfam" id="PF13561">
    <property type="entry name" value="adh_short_C2"/>
    <property type="match status" value="1"/>
</dbReference>
<dbReference type="InterPro" id="IPR036291">
    <property type="entry name" value="NAD(P)-bd_dom_sf"/>
</dbReference>
<protein>
    <submittedName>
        <fullName evidence="4">Uncharacterized protein</fullName>
    </submittedName>
</protein>
<dbReference type="GeneID" id="68868447"/>
<dbReference type="Proteomes" id="UP000027746">
    <property type="component" value="Unassembled WGS sequence"/>
</dbReference>
<keyword evidence="5" id="KW-1185">Reference proteome</keyword>
<dbReference type="PANTHER" id="PTHR24321:SF8">
    <property type="entry name" value="ESTRADIOL 17-BETA-DEHYDROGENASE 8-RELATED"/>
    <property type="match status" value="1"/>
</dbReference>
<dbReference type="FunFam" id="3.40.50.720:FF:000084">
    <property type="entry name" value="Short-chain dehydrogenase reductase"/>
    <property type="match status" value="1"/>
</dbReference>
<dbReference type="PRINTS" id="PR00081">
    <property type="entry name" value="GDHRDH"/>
</dbReference>
<evidence type="ECO:0000256" key="1">
    <source>
        <dbReference type="ARBA" id="ARBA00006484"/>
    </source>
</evidence>
<dbReference type="GO" id="GO:0016491">
    <property type="term" value="F:oxidoreductase activity"/>
    <property type="evidence" value="ECO:0007669"/>
    <property type="project" value="UniProtKB-KW"/>
</dbReference>
<dbReference type="AlphaFoldDB" id="A0A073IYP4"/>
<dbReference type="InterPro" id="IPR002347">
    <property type="entry name" value="SDR_fam"/>
</dbReference>
<keyword evidence="3" id="KW-0812">Transmembrane</keyword>
<evidence type="ECO:0000256" key="2">
    <source>
        <dbReference type="ARBA" id="ARBA00023002"/>
    </source>
</evidence>
<keyword evidence="3" id="KW-1133">Transmembrane helix</keyword>
<name>A0A073IYP4_9RHOB</name>
<proteinExistence type="inferred from homology"/>
<gene>
    <name evidence="4" type="ORF">SUH3_24120</name>
</gene>
<comment type="similarity">
    <text evidence="1">Belongs to the short-chain dehydrogenases/reductases (SDR) family.</text>
</comment>
<dbReference type="PANTHER" id="PTHR24321">
    <property type="entry name" value="DEHYDROGENASES, SHORT CHAIN"/>
    <property type="match status" value="1"/>
</dbReference>
<dbReference type="NCBIfam" id="NF009466">
    <property type="entry name" value="PRK12826.1-2"/>
    <property type="match status" value="1"/>
</dbReference>
<keyword evidence="2" id="KW-0560">Oxidoreductase</keyword>
<feature type="transmembrane region" description="Helical" evidence="3">
    <location>
        <begin position="12"/>
        <end position="30"/>
    </location>
</feature>
<dbReference type="OrthoDB" id="9804774at2"/>
<evidence type="ECO:0000313" key="5">
    <source>
        <dbReference type="Proteomes" id="UP000027746"/>
    </source>
</evidence>
<dbReference type="CDD" id="cd05233">
    <property type="entry name" value="SDR_c"/>
    <property type="match status" value="1"/>
</dbReference>
<dbReference type="SUPFAM" id="SSF51735">
    <property type="entry name" value="NAD(P)-binding Rossmann-fold domains"/>
    <property type="match status" value="1"/>
</dbReference>